<reference evidence="4" key="1">
    <citation type="submission" date="2018-07" db="EMBL/GenBank/DDBJ databases">
        <authorList>
            <consortium name="Genoscope - CEA"/>
            <person name="William W."/>
        </authorList>
    </citation>
    <scope>NUCLEOTIDE SEQUENCE</scope>
    <source>
        <strain evidence="4">IK1</strain>
    </source>
</reference>
<proteinExistence type="predicted"/>
<dbReference type="InterPro" id="IPR016181">
    <property type="entry name" value="Acyl_CoA_acyltransferase"/>
</dbReference>
<name>A0A653A9U8_9BACT</name>
<dbReference type="AlphaFoldDB" id="A0A653A9U8"/>
<protein>
    <submittedName>
        <fullName evidence="4">GCN5-related N-acetyltransferase</fullName>
    </submittedName>
</protein>
<dbReference type="Pfam" id="PF00583">
    <property type="entry name" value="Acetyltransf_1"/>
    <property type="match status" value="1"/>
</dbReference>
<sequence length="156" mass="17814">MDKILFEFCDFENAEHLKALAALTNHYMMDAMGGGSQLNKIQQLRLVDGLANHPSAEVLFAVIDNEVVGLATCFVNFSTFNIKPYLYIHDIVVLKQFRGKGVGKELIAKLIELSSERKYCKVTLEVREDNIVAQKLYKSFGFDECDPRMLFWTKKL</sequence>
<dbReference type="SUPFAM" id="SSF55729">
    <property type="entry name" value="Acyl-CoA N-acyltransferases (Nat)"/>
    <property type="match status" value="1"/>
</dbReference>
<gene>
    <name evidence="4" type="ORF">TRIP_D260122</name>
</gene>
<evidence type="ECO:0000259" key="3">
    <source>
        <dbReference type="PROSITE" id="PS51186"/>
    </source>
</evidence>
<accession>A0A653A9U8</accession>
<dbReference type="InterPro" id="IPR000182">
    <property type="entry name" value="GNAT_dom"/>
</dbReference>
<dbReference type="EMBL" id="UPXZ01000019">
    <property type="protein sequence ID" value="VBB44708.1"/>
    <property type="molecule type" value="Genomic_DNA"/>
</dbReference>
<evidence type="ECO:0000313" key="4">
    <source>
        <dbReference type="EMBL" id="VBB44708.1"/>
    </source>
</evidence>
<dbReference type="InterPro" id="IPR050832">
    <property type="entry name" value="Bact_Acetyltransf"/>
</dbReference>
<feature type="domain" description="N-acetyltransferase" evidence="3">
    <location>
        <begin position="18"/>
        <end position="156"/>
    </location>
</feature>
<dbReference type="Gene3D" id="3.40.630.30">
    <property type="match status" value="1"/>
</dbReference>
<keyword evidence="1 4" id="KW-0808">Transferase</keyword>
<dbReference type="PROSITE" id="PS51186">
    <property type="entry name" value="GNAT"/>
    <property type="match status" value="1"/>
</dbReference>
<dbReference type="GO" id="GO:0016747">
    <property type="term" value="F:acyltransferase activity, transferring groups other than amino-acyl groups"/>
    <property type="evidence" value="ECO:0007669"/>
    <property type="project" value="InterPro"/>
</dbReference>
<organism evidence="4">
    <name type="scientific">uncultured Paludibacter sp</name>
    <dbReference type="NCBI Taxonomy" id="497635"/>
    <lineage>
        <taxon>Bacteria</taxon>
        <taxon>Pseudomonadati</taxon>
        <taxon>Bacteroidota</taxon>
        <taxon>Bacteroidia</taxon>
        <taxon>Bacteroidales</taxon>
        <taxon>Paludibacteraceae</taxon>
        <taxon>Paludibacter</taxon>
        <taxon>environmental samples</taxon>
    </lineage>
</organism>
<evidence type="ECO:0000256" key="2">
    <source>
        <dbReference type="ARBA" id="ARBA00023315"/>
    </source>
</evidence>
<keyword evidence="2" id="KW-0012">Acyltransferase</keyword>
<evidence type="ECO:0000256" key="1">
    <source>
        <dbReference type="ARBA" id="ARBA00022679"/>
    </source>
</evidence>
<dbReference type="PANTHER" id="PTHR43877">
    <property type="entry name" value="AMINOALKYLPHOSPHONATE N-ACETYLTRANSFERASE-RELATED-RELATED"/>
    <property type="match status" value="1"/>
</dbReference>
<dbReference type="CDD" id="cd04301">
    <property type="entry name" value="NAT_SF"/>
    <property type="match status" value="1"/>
</dbReference>